<organism evidence="3">
    <name type="scientific">Aphanomyces invadans</name>
    <dbReference type="NCBI Taxonomy" id="157072"/>
    <lineage>
        <taxon>Eukaryota</taxon>
        <taxon>Sar</taxon>
        <taxon>Stramenopiles</taxon>
        <taxon>Oomycota</taxon>
        <taxon>Saprolegniomycetes</taxon>
        <taxon>Saprolegniales</taxon>
        <taxon>Verrucalvaceae</taxon>
        <taxon>Aphanomyces</taxon>
    </lineage>
</organism>
<evidence type="ECO:0000256" key="2">
    <source>
        <dbReference type="SAM" id="MobiDB-lite"/>
    </source>
</evidence>
<evidence type="ECO:0000313" key="3">
    <source>
        <dbReference type="EMBL" id="ETV95193.1"/>
    </source>
</evidence>
<dbReference type="InterPro" id="IPR036529">
    <property type="entry name" value="KIX_dom_sf"/>
</dbReference>
<dbReference type="GO" id="GO:0003712">
    <property type="term" value="F:transcription coregulator activity"/>
    <property type="evidence" value="ECO:0007669"/>
    <property type="project" value="InterPro"/>
</dbReference>
<accession>A0A024TMD3</accession>
<dbReference type="AlphaFoldDB" id="A0A024TMD3"/>
<dbReference type="RefSeq" id="XP_008876366.1">
    <property type="nucleotide sequence ID" value="XM_008878144.1"/>
</dbReference>
<feature type="region of interest" description="Disordered" evidence="2">
    <location>
        <begin position="1"/>
        <end position="27"/>
    </location>
</feature>
<dbReference type="GeneID" id="20088505"/>
<dbReference type="Gene3D" id="1.10.246.20">
    <property type="entry name" value="Coactivator CBP, KIX domain"/>
    <property type="match status" value="1"/>
</dbReference>
<dbReference type="OrthoDB" id="70192at2759"/>
<reference evidence="3" key="1">
    <citation type="submission" date="2013-12" db="EMBL/GenBank/DDBJ databases">
        <title>The Genome Sequence of Aphanomyces invadans NJM9701.</title>
        <authorList>
            <consortium name="The Broad Institute Genomics Platform"/>
            <person name="Russ C."/>
            <person name="Tyler B."/>
            <person name="van West P."/>
            <person name="Dieguez-Uribeondo J."/>
            <person name="Young S.K."/>
            <person name="Zeng Q."/>
            <person name="Gargeya S."/>
            <person name="Fitzgerald M."/>
            <person name="Abouelleil A."/>
            <person name="Alvarado L."/>
            <person name="Chapman S.B."/>
            <person name="Gainer-Dewar J."/>
            <person name="Goldberg J."/>
            <person name="Griggs A."/>
            <person name="Gujja S."/>
            <person name="Hansen M."/>
            <person name="Howarth C."/>
            <person name="Imamovic A."/>
            <person name="Ireland A."/>
            <person name="Larimer J."/>
            <person name="McCowan C."/>
            <person name="Murphy C."/>
            <person name="Pearson M."/>
            <person name="Poon T.W."/>
            <person name="Priest M."/>
            <person name="Roberts A."/>
            <person name="Saif S."/>
            <person name="Shea T."/>
            <person name="Sykes S."/>
            <person name="Wortman J."/>
            <person name="Nusbaum C."/>
            <person name="Birren B."/>
        </authorList>
    </citation>
    <scope>NUCLEOTIDE SEQUENCE [LARGE SCALE GENOMIC DNA]</scope>
    <source>
        <strain evidence="3">NJM9701</strain>
    </source>
</reference>
<dbReference type="EMBL" id="KI913982">
    <property type="protein sequence ID" value="ETV95193.1"/>
    <property type="molecule type" value="Genomic_DNA"/>
</dbReference>
<protein>
    <submittedName>
        <fullName evidence="3">Uncharacterized protein</fullName>
    </submittedName>
</protein>
<gene>
    <name evidence="3" type="ORF">H310_11455</name>
</gene>
<proteinExistence type="predicted"/>
<evidence type="ECO:0000256" key="1">
    <source>
        <dbReference type="ARBA" id="ARBA00023242"/>
    </source>
</evidence>
<keyword evidence="1" id="KW-0539">Nucleus</keyword>
<dbReference type="GO" id="GO:0006355">
    <property type="term" value="P:regulation of DNA-templated transcription"/>
    <property type="evidence" value="ECO:0007669"/>
    <property type="project" value="InterPro"/>
</dbReference>
<name>A0A024TMD3_9STRA</name>
<dbReference type="VEuPathDB" id="FungiDB:H310_11455"/>
<sequence length="111" mass="12831">MTHSRPSLLHNVPQKRRCPMPPRPLARGQARLHSDMISLYDRHVVLRSIIVLLRAQKPHATTLLLAKVPPLAEKLERMLYASAASTAEYMNPATLFYRISQIHCRRRSKFH</sequence>